<accession>A0A2P2R403</accession>
<organism evidence="1">
    <name type="scientific">Rhizophora mucronata</name>
    <name type="common">Asiatic mangrove</name>
    <dbReference type="NCBI Taxonomy" id="61149"/>
    <lineage>
        <taxon>Eukaryota</taxon>
        <taxon>Viridiplantae</taxon>
        <taxon>Streptophyta</taxon>
        <taxon>Embryophyta</taxon>
        <taxon>Tracheophyta</taxon>
        <taxon>Spermatophyta</taxon>
        <taxon>Magnoliopsida</taxon>
        <taxon>eudicotyledons</taxon>
        <taxon>Gunneridae</taxon>
        <taxon>Pentapetalae</taxon>
        <taxon>rosids</taxon>
        <taxon>fabids</taxon>
        <taxon>Malpighiales</taxon>
        <taxon>Rhizophoraceae</taxon>
        <taxon>Rhizophora</taxon>
    </lineage>
</organism>
<dbReference type="EMBL" id="GGEC01093447">
    <property type="protein sequence ID" value="MBX73931.1"/>
    <property type="molecule type" value="Transcribed_RNA"/>
</dbReference>
<sequence length="22" mass="2692">MCKWLDSFTFSLRYLALCFTVF</sequence>
<protein>
    <submittedName>
        <fullName evidence="1">Uncharacterized protein</fullName>
    </submittedName>
</protein>
<proteinExistence type="predicted"/>
<evidence type="ECO:0000313" key="1">
    <source>
        <dbReference type="EMBL" id="MBX73931.1"/>
    </source>
</evidence>
<reference evidence="1" key="1">
    <citation type="submission" date="2018-02" db="EMBL/GenBank/DDBJ databases">
        <title>Rhizophora mucronata_Transcriptome.</title>
        <authorList>
            <person name="Meera S.P."/>
            <person name="Sreeshan A."/>
            <person name="Augustine A."/>
        </authorList>
    </citation>
    <scope>NUCLEOTIDE SEQUENCE</scope>
    <source>
        <tissue evidence="1">Leaf</tissue>
    </source>
</reference>
<dbReference type="AlphaFoldDB" id="A0A2P2R403"/>
<name>A0A2P2R403_RHIMU</name>